<dbReference type="EMBL" id="BQNB010015155">
    <property type="protein sequence ID" value="GJT36631.1"/>
    <property type="molecule type" value="Genomic_DNA"/>
</dbReference>
<accession>A0ABQ5DED9</accession>
<dbReference type="Proteomes" id="UP001151760">
    <property type="component" value="Unassembled WGS sequence"/>
</dbReference>
<reference evidence="2" key="1">
    <citation type="journal article" date="2022" name="Int. J. Mol. Sci.">
        <title>Draft Genome of Tanacetum Coccineum: Genomic Comparison of Closely Related Tanacetum-Family Plants.</title>
        <authorList>
            <person name="Yamashiro T."/>
            <person name="Shiraishi A."/>
            <person name="Nakayama K."/>
            <person name="Satake H."/>
        </authorList>
    </citation>
    <scope>NUCLEOTIDE SEQUENCE</scope>
</reference>
<dbReference type="Pfam" id="PF02992">
    <property type="entry name" value="Transposase_21"/>
    <property type="match status" value="1"/>
</dbReference>
<gene>
    <name evidence="2" type="ORF">Tco_0927050</name>
</gene>
<comment type="caution">
    <text evidence="2">The sequence shown here is derived from an EMBL/GenBank/DDBJ whole genome shotgun (WGS) entry which is preliminary data.</text>
</comment>
<organism evidence="2 3">
    <name type="scientific">Tanacetum coccineum</name>
    <dbReference type="NCBI Taxonomy" id="301880"/>
    <lineage>
        <taxon>Eukaryota</taxon>
        <taxon>Viridiplantae</taxon>
        <taxon>Streptophyta</taxon>
        <taxon>Embryophyta</taxon>
        <taxon>Tracheophyta</taxon>
        <taxon>Spermatophyta</taxon>
        <taxon>Magnoliopsida</taxon>
        <taxon>eudicotyledons</taxon>
        <taxon>Gunneridae</taxon>
        <taxon>Pentapetalae</taxon>
        <taxon>asterids</taxon>
        <taxon>campanulids</taxon>
        <taxon>Asterales</taxon>
        <taxon>Asteraceae</taxon>
        <taxon>Asteroideae</taxon>
        <taxon>Anthemideae</taxon>
        <taxon>Anthemidinae</taxon>
        <taxon>Tanacetum</taxon>
    </lineage>
</organism>
<sequence>MVNATKESFDKDDLVKFQELLLDAEKPLYKGCPDFTKVFVRVKNIQLEGFTSLAYHRWKNSRNAKDPRNLRLGISADGVDVNSGTRHHKPLVDDLHTLFETGVDTYDTSIKENFNLRVVVLWTINDYPALGTLCGCPYSGFKGCVVCGKDTHCVRLSASSKQSYAEHRRYLPYNHPFRSKAFNRQQEFQLAPNPLIGEQIYNKVQHIENKWGKGKQTNNKTSKNQEDTREEARED</sequence>
<evidence type="ECO:0000313" key="3">
    <source>
        <dbReference type="Proteomes" id="UP001151760"/>
    </source>
</evidence>
<name>A0ABQ5DED9_9ASTR</name>
<evidence type="ECO:0000256" key="1">
    <source>
        <dbReference type="SAM" id="MobiDB-lite"/>
    </source>
</evidence>
<proteinExistence type="predicted"/>
<dbReference type="PANTHER" id="PTHR10775:SF179">
    <property type="entry name" value="TRANSPOSON, EN_SPM-LIKE, TRANSPOSASE-ASSOCIATED DOMAIN PROTEIN"/>
    <property type="match status" value="1"/>
</dbReference>
<feature type="region of interest" description="Disordered" evidence="1">
    <location>
        <begin position="211"/>
        <end position="235"/>
    </location>
</feature>
<dbReference type="PANTHER" id="PTHR10775">
    <property type="entry name" value="OS08G0208400 PROTEIN"/>
    <property type="match status" value="1"/>
</dbReference>
<keyword evidence="3" id="KW-1185">Reference proteome</keyword>
<feature type="compositionally biased region" description="Basic and acidic residues" evidence="1">
    <location>
        <begin position="223"/>
        <end position="235"/>
    </location>
</feature>
<reference evidence="2" key="2">
    <citation type="submission" date="2022-01" db="EMBL/GenBank/DDBJ databases">
        <authorList>
            <person name="Yamashiro T."/>
            <person name="Shiraishi A."/>
            <person name="Satake H."/>
            <person name="Nakayama K."/>
        </authorList>
    </citation>
    <scope>NUCLEOTIDE SEQUENCE</scope>
</reference>
<protein>
    <submittedName>
        <fullName evidence="2">Retrovirus-related pol polyprotein from transposon TNT 1-94</fullName>
    </submittedName>
</protein>
<dbReference type="InterPro" id="IPR004242">
    <property type="entry name" value="Transposase_21"/>
</dbReference>
<evidence type="ECO:0000313" key="2">
    <source>
        <dbReference type="EMBL" id="GJT36631.1"/>
    </source>
</evidence>